<dbReference type="InterPro" id="IPR002423">
    <property type="entry name" value="Cpn60/GroEL/TCP-1"/>
</dbReference>
<keyword evidence="7" id="KW-0472">Membrane</keyword>
<evidence type="ECO:0000313" key="8">
    <source>
        <dbReference type="EMBL" id="SPC79379.1"/>
    </source>
</evidence>
<organism evidence="8">
    <name type="scientific">Fagus sylvatica</name>
    <name type="common">Beechnut</name>
    <dbReference type="NCBI Taxonomy" id="28930"/>
    <lineage>
        <taxon>Eukaryota</taxon>
        <taxon>Viridiplantae</taxon>
        <taxon>Streptophyta</taxon>
        <taxon>Embryophyta</taxon>
        <taxon>Tracheophyta</taxon>
        <taxon>Spermatophyta</taxon>
        <taxon>Magnoliopsida</taxon>
        <taxon>eudicotyledons</taxon>
        <taxon>Gunneridae</taxon>
        <taxon>Pentapetalae</taxon>
        <taxon>rosids</taxon>
        <taxon>fabids</taxon>
        <taxon>Fagales</taxon>
        <taxon>Fagaceae</taxon>
        <taxon>Fagus</taxon>
    </lineage>
</organism>
<dbReference type="PANTHER" id="PTHR45633">
    <property type="entry name" value="60 KDA HEAT SHOCK PROTEIN, MITOCHONDRIAL"/>
    <property type="match status" value="1"/>
</dbReference>
<dbReference type="EMBL" id="OIVN01000384">
    <property type="protein sequence ID" value="SPC79379.1"/>
    <property type="molecule type" value="Genomic_DNA"/>
</dbReference>
<evidence type="ECO:0000256" key="5">
    <source>
        <dbReference type="RuleBase" id="RU000418"/>
    </source>
</evidence>
<dbReference type="GO" id="GO:0042026">
    <property type="term" value="P:protein refolding"/>
    <property type="evidence" value="ECO:0007669"/>
    <property type="project" value="InterPro"/>
</dbReference>
<dbReference type="InterPro" id="IPR001844">
    <property type="entry name" value="Cpn60/GroEL"/>
</dbReference>
<accession>A0A2N9EXP0</accession>
<dbReference type="InterPro" id="IPR027409">
    <property type="entry name" value="GroEL-like_apical_dom_sf"/>
</dbReference>
<dbReference type="Gene3D" id="3.50.7.10">
    <property type="entry name" value="GroEL"/>
    <property type="match status" value="1"/>
</dbReference>
<keyword evidence="3" id="KW-0067">ATP-binding</keyword>
<evidence type="ECO:0000256" key="3">
    <source>
        <dbReference type="ARBA" id="ARBA00022840"/>
    </source>
</evidence>
<dbReference type="PRINTS" id="PR00298">
    <property type="entry name" value="CHAPERONIN60"/>
</dbReference>
<dbReference type="FunFam" id="3.50.7.10:FF:000001">
    <property type="entry name" value="60 kDa chaperonin"/>
    <property type="match status" value="1"/>
</dbReference>
<sequence>METSAKSAASVNVVFYEIAAVSAGNNYEVGNMIAEAMSKLLLVDKKITNAKDLINVLENAIRGGYPILIIAEDIEQEALATLVVNKLRGALKIAELKAPSFGEHKSQYLDDIAMLTGCLLTLFIMFSFGLTFLWEEVGLTLDKADKEVLGHASKVVLTKDTTTIVGDGSTQEAVNKRVQQIRNLIEAAEKEYEREKLNERIAKLSGGVAVIQVGAQFETELNEKKLRPKDALATKAAVEEGIVVGGGCTLLRLASKVDAIRDSLDNMKVQDLALVKL</sequence>
<evidence type="ECO:0000256" key="2">
    <source>
        <dbReference type="ARBA" id="ARBA00022741"/>
    </source>
</evidence>
<evidence type="ECO:0000256" key="6">
    <source>
        <dbReference type="SAM" id="Coils"/>
    </source>
</evidence>
<evidence type="ECO:0008006" key="9">
    <source>
        <dbReference type="Google" id="ProtNLM"/>
    </source>
</evidence>
<evidence type="ECO:0000256" key="7">
    <source>
        <dbReference type="SAM" id="Phobius"/>
    </source>
</evidence>
<dbReference type="PROSITE" id="PS00296">
    <property type="entry name" value="CHAPERONINS_CPN60"/>
    <property type="match status" value="1"/>
</dbReference>
<keyword evidence="2" id="KW-0547">Nucleotide-binding</keyword>
<keyword evidence="4" id="KW-0143">Chaperone</keyword>
<evidence type="ECO:0000256" key="4">
    <source>
        <dbReference type="ARBA" id="ARBA00023186"/>
    </source>
</evidence>
<reference evidence="8" key="1">
    <citation type="submission" date="2018-02" db="EMBL/GenBank/DDBJ databases">
        <authorList>
            <person name="Cohen D.B."/>
            <person name="Kent A.D."/>
        </authorList>
    </citation>
    <scope>NUCLEOTIDE SEQUENCE</scope>
</reference>
<feature type="coiled-coil region" evidence="6">
    <location>
        <begin position="171"/>
        <end position="198"/>
    </location>
</feature>
<feature type="transmembrane region" description="Helical" evidence="7">
    <location>
        <begin position="112"/>
        <end position="134"/>
    </location>
</feature>
<proteinExistence type="inferred from homology"/>
<evidence type="ECO:0000256" key="1">
    <source>
        <dbReference type="ARBA" id="ARBA00006607"/>
    </source>
</evidence>
<comment type="similarity">
    <text evidence="1 5">Belongs to the chaperonin (HSP60) family.</text>
</comment>
<dbReference type="InterPro" id="IPR027410">
    <property type="entry name" value="TCP-1-like_intermed_sf"/>
</dbReference>
<keyword evidence="7" id="KW-1133">Transmembrane helix</keyword>
<name>A0A2N9EXP0_FAGSY</name>
<dbReference type="Pfam" id="PF00118">
    <property type="entry name" value="Cpn60_TCP1"/>
    <property type="match status" value="1"/>
</dbReference>
<dbReference type="GO" id="GO:0005524">
    <property type="term" value="F:ATP binding"/>
    <property type="evidence" value="ECO:0007669"/>
    <property type="project" value="UniProtKB-KW"/>
</dbReference>
<protein>
    <recommendedName>
        <fullName evidence="9">RuBisCO large subunit-binding protein subunit beta, chloroplastic</fullName>
    </recommendedName>
</protein>
<dbReference type="GO" id="GO:0140662">
    <property type="term" value="F:ATP-dependent protein folding chaperone"/>
    <property type="evidence" value="ECO:0007669"/>
    <property type="project" value="InterPro"/>
</dbReference>
<dbReference type="InterPro" id="IPR018370">
    <property type="entry name" value="Chaperonin_Cpn60_CS"/>
</dbReference>
<keyword evidence="7" id="KW-0812">Transmembrane</keyword>
<dbReference type="SUPFAM" id="SSF52029">
    <property type="entry name" value="GroEL apical domain-like"/>
    <property type="match status" value="1"/>
</dbReference>
<gene>
    <name evidence="8" type="ORF">FSB_LOCUS7261</name>
</gene>
<dbReference type="AlphaFoldDB" id="A0A2N9EXP0"/>
<dbReference type="Gene3D" id="3.30.260.10">
    <property type="entry name" value="TCP-1-like chaperonin intermediate domain"/>
    <property type="match status" value="1"/>
</dbReference>
<keyword evidence="6" id="KW-0175">Coiled coil</keyword>